<comment type="caution">
    <text evidence="1">The sequence shown here is derived from an EMBL/GenBank/DDBJ whole genome shotgun (WGS) entry which is preliminary data.</text>
</comment>
<dbReference type="AlphaFoldDB" id="A0A1F5X4R0"/>
<organism evidence="1 2">
    <name type="scientific">Candidatus Giovannonibacteria bacterium RIFCSPLOWO2_01_FULL_44_16</name>
    <dbReference type="NCBI Taxonomy" id="1798348"/>
    <lineage>
        <taxon>Bacteria</taxon>
        <taxon>Candidatus Giovannoniibacteriota</taxon>
    </lineage>
</organism>
<reference evidence="1 2" key="1">
    <citation type="journal article" date="2016" name="Nat. Commun.">
        <title>Thousands of microbial genomes shed light on interconnected biogeochemical processes in an aquifer system.</title>
        <authorList>
            <person name="Anantharaman K."/>
            <person name="Brown C.T."/>
            <person name="Hug L.A."/>
            <person name="Sharon I."/>
            <person name="Castelle C.J."/>
            <person name="Probst A.J."/>
            <person name="Thomas B.C."/>
            <person name="Singh A."/>
            <person name="Wilkins M.J."/>
            <person name="Karaoz U."/>
            <person name="Brodie E.L."/>
            <person name="Williams K.H."/>
            <person name="Hubbard S.S."/>
            <person name="Banfield J.F."/>
        </authorList>
    </citation>
    <scope>NUCLEOTIDE SEQUENCE [LARGE SCALE GENOMIC DNA]</scope>
</reference>
<evidence type="ECO:0000313" key="2">
    <source>
        <dbReference type="Proteomes" id="UP000178046"/>
    </source>
</evidence>
<protein>
    <submittedName>
        <fullName evidence="1">Uncharacterized protein</fullName>
    </submittedName>
</protein>
<accession>A0A1F5X4R0</accession>
<dbReference type="CDD" id="cd01901">
    <property type="entry name" value="Ntn_hydrolase"/>
    <property type="match status" value="1"/>
</dbReference>
<proteinExistence type="predicted"/>
<dbReference type="EMBL" id="MFIA01000012">
    <property type="protein sequence ID" value="OGF82874.1"/>
    <property type="molecule type" value="Genomic_DNA"/>
</dbReference>
<evidence type="ECO:0000313" key="1">
    <source>
        <dbReference type="EMBL" id="OGF82874.1"/>
    </source>
</evidence>
<gene>
    <name evidence="1" type="ORF">A2924_01565</name>
</gene>
<sequence>MPKPVKIKKLDWRRKRFPKLKKGIMLNSMDSTHNENLNKEWLGQELAIEPLTPEEEKDLGLLLEKIRNPLGFSPANQKGEYKWQIVEKFGERAVPYLINIFESEKLSWLSKININEFLNTLVTAKTAPLVLKAMQEGKIDFLSGALAAAEGKDKTAEGLADLLFKIEWPNSSGRGYHISLLEAVSVCGVDEMSPKIVDFYKKLRSDQNYVKYIKSAGNDLYKADAYDVVCAISRINGPISKRLLEDLVENGDGYIKTPAQEALDGKIYISKPTKFLIEDPGKIEMVEESPDYYFGWDNDVDEPKPANREENITDHGYWRKPGTLTQSYEINFLADVPESGREGIERLIGQYLDGKKEILETLGALMGHPEFKSLTDFPKEKIEEALKAAAYFEGCRAITKLPNFEDAKKALETASEEMRVWANESSADSQPALDYINLLDNVFSEYIKEDFRLPESANSFILQHKKLKREKNIKTFTDNFYLKTKCIFIENMREAVSATGNFTSARDLFFRIQHAIKLYREVAAQDIPVYETAKEKLRAAHKNKKMVFYGRDTDYFYYAVKAARFGLYDNKKLKKVYVNSVLSDVLNNPDSEMRQRVMAYLLQEKISADAIHIDTGFFGSVPEAVIKGLNPSLNNAEINSRIKLLESRRYERENIGLGSDAVNIIEKRPHNYGDIIDIERSPVNGRLRPKYFKEDSWKQLEAWVVSQAVIRHFAPKKK</sequence>
<name>A0A1F5X4R0_9BACT</name>
<dbReference type="Proteomes" id="UP000178046">
    <property type="component" value="Unassembled WGS sequence"/>
</dbReference>